<evidence type="ECO:0000313" key="3">
    <source>
        <dbReference type="Proteomes" id="UP000478052"/>
    </source>
</evidence>
<dbReference type="AlphaFoldDB" id="A0A6G0YQ53"/>
<keyword evidence="1" id="KW-1133">Transmembrane helix</keyword>
<protein>
    <submittedName>
        <fullName evidence="2">Uncharacterized protein</fullName>
    </submittedName>
</protein>
<keyword evidence="3" id="KW-1185">Reference proteome</keyword>
<keyword evidence="1" id="KW-0472">Membrane</keyword>
<dbReference type="Proteomes" id="UP000478052">
    <property type="component" value="Unassembled WGS sequence"/>
</dbReference>
<feature type="transmembrane region" description="Helical" evidence="1">
    <location>
        <begin position="30"/>
        <end position="51"/>
    </location>
</feature>
<sequence>MQAIANFPEATENYTFVQSVERMRRLRRPLMVEGIVSGFIFCNFANINIIAPDLRNIRVAGCDSTFKIVLKFLENDAY</sequence>
<proteinExistence type="predicted"/>
<dbReference type="EMBL" id="VUJU01002873">
    <property type="protein sequence ID" value="KAF0759828.1"/>
    <property type="molecule type" value="Genomic_DNA"/>
</dbReference>
<reference evidence="2 3" key="1">
    <citation type="submission" date="2019-08" db="EMBL/GenBank/DDBJ databases">
        <title>Whole genome of Aphis craccivora.</title>
        <authorList>
            <person name="Voronova N.V."/>
            <person name="Shulinski R.S."/>
            <person name="Bandarenka Y.V."/>
            <person name="Zhorov D.G."/>
            <person name="Warner D."/>
        </authorList>
    </citation>
    <scope>NUCLEOTIDE SEQUENCE [LARGE SCALE GENOMIC DNA]</scope>
    <source>
        <strain evidence="2">180601</strain>
        <tissue evidence="2">Whole Body</tissue>
    </source>
</reference>
<organism evidence="2 3">
    <name type="scientific">Aphis craccivora</name>
    <name type="common">Cowpea aphid</name>
    <dbReference type="NCBI Taxonomy" id="307492"/>
    <lineage>
        <taxon>Eukaryota</taxon>
        <taxon>Metazoa</taxon>
        <taxon>Ecdysozoa</taxon>
        <taxon>Arthropoda</taxon>
        <taxon>Hexapoda</taxon>
        <taxon>Insecta</taxon>
        <taxon>Pterygota</taxon>
        <taxon>Neoptera</taxon>
        <taxon>Paraneoptera</taxon>
        <taxon>Hemiptera</taxon>
        <taxon>Sternorrhyncha</taxon>
        <taxon>Aphidomorpha</taxon>
        <taxon>Aphidoidea</taxon>
        <taxon>Aphididae</taxon>
        <taxon>Aphidini</taxon>
        <taxon>Aphis</taxon>
        <taxon>Aphis</taxon>
    </lineage>
</organism>
<evidence type="ECO:0000313" key="2">
    <source>
        <dbReference type="EMBL" id="KAF0759828.1"/>
    </source>
</evidence>
<accession>A0A6G0YQ53</accession>
<gene>
    <name evidence="2" type="ORF">FWK35_00009073</name>
</gene>
<evidence type="ECO:0000256" key="1">
    <source>
        <dbReference type="SAM" id="Phobius"/>
    </source>
</evidence>
<dbReference type="OrthoDB" id="90756at2759"/>
<comment type="caution">
    <text evidence="2">The sequence shown here is derived from an EMBL/GenBank/DDBJ whole genome shotgun (WGS) entry which is preliminary data.</text>
</comment>
<keyword evidence="1" id="KW-0812">Transmembrane</keyword>
<name>A0A6G0YQ53_APHCR</name>